<evidence type="ECO:0000256" key="7">
    <source>
        <dbReference type="ARBA" id="ARBA00022833"/>
    </source>
</evidence>
<dbReference type="GO" id="GO:0004222">
    <property type="term" value="F:metalloendopeptidase activity"/>
    <property type="evidence" value="ECO:0007669"/>
    <property type="project" value="InterPro"/>
</dbReference>
<evidence type="ECO:0000256" key="4">
    <source>
        <dbReference type="ARBA" id="ARBA00022692"/>
    </source>
</evidence>
<feature type="domain" description="Peptidase M48" evidence="12">
    <location>
        <begin position="107"/>
        <end position="266"/>
    </location>
</feature>
<dbReference type="CDD" id="cd07328">
    <property type="entry name" value="M48_Ste24p_like"/>
    <property type="match status" value="1"/>
</dbReference>
<evidence type="ECO:0000256" key="8">
    <source>
        <dbReference type="ARBA" id="ARBA00022989"/>
    </source>
</evidence>
<keyword evidence="8 11" id="KW-1133">Transmembrane helix</keyword>
<evidence type="ECO:0000256" key="11">
    <source>
        <dbReference type="SAM" id="Phobius"/>
    </source>
</evidence>
<dbReference type="PANTHER" id="PTHR43221">
    <property type="entry name" value="PROTEASE HTPX"/>
    <property type="match status" value="1"/>
</dbReference>
<keyword evidence="3" id="KW-0645">Protease</keyword>
<evidence type="ECO:0000256" key="1">
    <source>
        <dbReference type="ARBA" id="ARBA00001947"/>
    </source>
</evidence>
<evidence type="ECO:0000256" key="6">
    <source>
        <dbReference type="ARBA" id="ARBA00022801"/>
    </source>
</evidence>
<keyword evidence="10 11" id="KW-0472">Membrane</keyword>
<dbReference type="PANTHER" id="PTHR43221:SF2">
    <property type="entry name" value="PROTEASE HTPX HOMOLOG"/>
    <property type="match status" value="1"/>
</dbReference>
<comment type="cofactor">
    <cofactor evidence="1">
        <name>Zn(2+)</name>
        <dbReference type="ChEBI" id="CHEBI:29105"/>
    </cofactor>
</comment>
<evidence type="ECO:0000256" key="3">
    <source>
        <dbReference type="ARBA" id="ARBA00022670"/>
    </source>
</evidence>
<dbReference type="AlphaFoldDB" id="A0A940IGS4"/>
<dbReference type="Proteomes" id="UP000771749">
    <property type="component" value="Unassembled WGS sequence"/>
</dbReference>
<dbReference type="GO" id="GO:0006508">
    <property type="term" value="P:proteolysis"/>
    <property type="evidence" value="ECO:0007669"/>
    <property type="project" value="UniProtKB-KW"/>
</dbReference>
<evidence type="ECO:0000313" key="13">
    <source>
        <dbReference type="EMBL" id="MBO8454252.1"/>
    </source>
</evidence>
<evidence type="ECO:0000313" key="14">
    <source>
        <dbReference type="Proteomes" id="UP000771749"/>
    </source>
</evidence>
<sequence length="494" mass="55394">MKGRQMTGHQMSGKDKIIDLKKSIRLEVVKFIAGCILFALMAACTIISAVLLVLNPGLDFPHGIWILAVGGVVLLWEMGRAFWVRSPLPEGYAAVSRADCPPLFSLIDEVAENLGVKLPEQIYVCPDASAAVFVMPGIQNLIRAPEDRYLVVGLGFLTQMDDEEIKSVLYHEFGHYVQAATDDSASVYVVGQFSRSFISGDKNEVSNIWQMNTCNQKLLFGYFALWICRNIRRKYSELSRQMEYDADDIAAGHVGREILQRTLVHAACIRYNFGMVRWGMKKLEAAGLCLEDFYQALSAVAGFSRPRMAFLKHGVIRRIERLGPLEVGPTASSVSWTVRDAVLGSGLISRIFPSCPDGGDTVLPVPEFVRWMEEGADIYCRHLQRMRSVKLEIHLDRRKHFLPLAEGIYDILIDGRSVGTGNFMKGYDIRKRISPGTHQLTVRVPGGIGIACDPFMFEACDGDTCRLDMDYRYEFKGTRYRVFVGSFSRTALRS</sequence>
<keyword evidence="9" id="KW-0482">Metalloprotease</keyword>
<proteinExistence type="predicted"/>
<keyword evidence="5" id="KW-0479">Metal-binding</keyword>
<reference evidence="13" key="1">
    <citation type="submission" date="2020-10" db="EMBL/GenBank/DDBJ databases">
        <authorList>
            <person name="Gilroy R."/>
        </authorList>
    </citation>
    <scope>NUCLEOTIDE SEQUENCE</scope>
    <source>
        <strain evidence="13">F1-3629</strain>
    </source>
</reference>
<protein>
    <submittedName>
        <fullName evidence="13">M48 family metallopeptidase</fullName>
    </submittedName>
</protein>
<evidence type="ECO:0000259" key="12">
    <source>
        <dbReference type="Pfam" id="PF01435"/>
    </source>
</evidence>
<comment type="caution">
    <text evidence="13">The sequence shown here is derived from an EMBL/GenBank/DDBJ whole genome shotgun (WGS) entry which is preliminary data.</text>
</comment>
<dbReference type="GO" id="GO:0046872">
    <property type="term" value="F:metal ion binding"/>
    <property type="evidence" value="ECO:0007669"/>
    <property type="project" value="UniProtKB-KW"/>
</dbReference>
<organism evidence="13 14">
    <name type="scientific">Candidatus Cryptobacteroides gallistercoris</name>
    <dbReference type="NCBI Taxonomy" id="2840765"/>
    <lineage>
        <taxon>Bacteria</taxon>
        <taxon>Pseudomonadati</taxon>
        <taxon>Bacteroidota</taxon>
        <taxon>Bacteroidia</taxon>
        <taxon>Bacteroidales</taxon>
        <taxon>Candidatus Cryptobacteroides</taxon>
    </lineage>
</organism>
<dbReference type="Pfam" id="PF01435">
    <property type="entry name" value="Peptidase_M48"/>
    <property type="match status" value="1"/>
</dbReference>
<dbReference type="InterPro" id="IPR001915">
    <property type="entry name" value="Peptidase_M48"/>
</dbReference>
<evidence type="ECO:0000256" key="2">
    <source>
        <dbReference type="ARBA" id="ARBA00022475"/>
    </source>
</evidence>
<keyword evidence="6" id="KW-0378">Hydrolase</keyword>
<keyword evidence="7" id="KW-0862">Zinc</keyword>
<reference evidence="13" key="2">
    <citation type="journal article" date="2021" name="PeerJ">
        <title>Extensive microbial diversity within the chicken gut microbiome revealed by metagenomics and culture.</title>
        <authorList>
            <person name="Gilroy R."/>
            <person name="Ravi A."/>
            <person name="Getino M."/>
            <person name="Pursley I."/>
            <person name="Horton D.L."/>
            <person name="Alikhan N.F."/>
            <person name="Baker D."/>
            <person name="Gharbi K."/>
            <person name="Hall N."/>
            <person name="Watson M."/>
            <person name="Adriaenssens E.M."/>
            <person name="Foster-Nyarko E."/>
            <person name="Jarju S."/>
            <person name="Secka A."/>
            <person name="Antonio M."/>
            <person name="Oren A."/>
            <person name="Chaudhuri R.R."/>
            <person name="La Ragione R."/>
            <person name="Hildebrand F."/>
            <person name="Pallen M.J."/>
        </authorList>
    </citation>
    <scope>NUCLEOTIDE SEQUENCE</scope>
    <source>
        <strain evidence="13">F1-3629</strain>
    </source>
</reference>
<keyword evidence="2" id="KW-1003">Cell membrane</keyword>
<feature type="transmembrane region" description="Helical" evidence="11">
    <location>
        <begin position="31"/>
        <end position="54"/>
    </location>
</feature>
<evidence type="ECO:0000256" key="5">
    <source>
        <dbReference type="ARBA" id="ARBA00022723"/>
    </source>
</evidence>
<accession>A0A940IGS4</accession>
<keyword evidence="4 11" id="KW-0812">Transmembrane</keyword>
<dbReference type="EMBL" id="JADIMJ010000088">
    <property type="protein sequence ID" value="MBO8454252.1"/>
    <property type="molecule type" value="Genomic_DNA"/>
</dbReference>
<dbReference type="InterPro" id="IPR050083">
    <property type="entry name" value="HtpX_protease"/>
</dbReference>
<gene>
    <name evidence="13" type="ORF">IAC07_05970</name>
</gene>
<evidence type="ECO:0000256" key="9">
    <source>
        <dbReference type="ARBA" id="ARBA00023049"/>
    </source>
</evidence>
<evidence type="ECO:0000256" key="10">
    <source>
        <dbReference type="ARBA" id="ARBA00023136"/>
    </source>
</evidence>
<name>A0A940IGS4_9BACT</name>
<dbReference type="Gene3D" id="3.30.2010.10">
    <property type="entry name" value="Metalloproteases ('zincins'), catalytic domain"/>
    <property type="match status" value="1"/>
</dbReference>